<dbReference type="PROSITE" id="PS50067">
    <property type="entry name" value="KINESIN_MOTOR_2"/>
    <property type="match status" value="1"/>
</dbReference>
<dbReference type="SMART" id="SM00129">
    <property type="entry name" value="KISc"/>
    <property type="match status" value="1"/>
</dbReference>
<keyword evidence="2" id="KW-0963">Cytoplasm</keyword>
<evidence type="ECO:0000256" key="13">
    <source>
        <dbReference type="ARBA" id="ARBA00034704"/>
    </source>
</evidence>
<comment type="caution">
    <text evidence="18">The sequence shown here is derived from an EMBL/GenBank/DDBJ whole genome shotgun (WGS) entry which is preliminary data.</text>
</comment>
<evidence type="ECO:0000256" key="16">
    <source>
        <dbReference type="SAM" id="MobiDB-lite"/>
    </source>
</evidence>
<feature type="domain" description="Kinesin motor" evidence="17">
    <location>
        <begin position="22"/>
        <end position="356"/>
    </location>
</feature>
<evidence type="ECO:0000256" key="1">
    <source>
        <dbReference type="ARBA" id="ARBA00004245"/>
    </source>
</evidence>
<feature type="compositionally biased region" description="Basic and acidic residues" evidence="16">
    <location>
        <begin position="1004"/>
        <end position="1020"/>
    </location>
</feature>
<dbReference type="Proteomes" id="UP000318582">
    <property type="component" value="Unassembled WGS sequence"/>
</dbReference>
<evidence type="ECO:0000256" key="12">
    <source>
        <dbReference type="ARBA" id="ARBA00023306"/>
    </source>
</evidence>
<dbReference type="STRING" id="109895.A0A507E251"/>
<feature type="coiled-coil region" evidence="15">
    <location>
        <begin position="691"/>
        <end position="725"/>
    </location>
</feature>
<dbReference type="FunFam" id="3.40.850.10:FF:000051">
    <property type="entry name" value="Kinesin-like protein bimC"/>
    <property type="match status" value="1"/>
</dbReference>
<sequence length="1098" mass="121552">MSRVNSTRPPSVMGQRDAQETNITVVVRVRPRNQKEIRENSPITVTTNGARGKELHVKSTIAESTTKTYSFDKVFGPEANQDLIFVDVLAPMLKEVLMGYNCTIFAYGQTGTGKTYTMEGDLNTAKGQHAGLIPRTLYSLFNCLESGDVGEYSVRVSFTELYNEELKDLLSSEEDFRKLRIYDDYNKKGSIVIQNLEETLVKSAADVIAVLQRGSNKRQIAATKMNEVSSRSHSIFCITVHIKETTPEGEELLKVGKLNLVDLAGSENIGRSGAENRRAKEAGMINQSLLTLGRVINALVDRSPHVPYRESKLTRILQDSLGGSTKTCIIAAVSPAKCNIEETLSTLDYAHRAKNIRNKPEINQKMTKRALLRDYEDQISRLKSDLEAAQTKNGIFLSPESYAAMSAETTGKTEEVDALSKAIKAVEEKFKHLTEQHEQKLELLTRTELERDSVNAELNARRQELEETLRNLKDIQQSLMEQQILTGAHAETEKRLDKLAAGLVVTLKSSISDVEGLHQKIDRKSALEKENLKIFHDFQGGLLDQMSQLDGKVSEFANVSSMFCKDLEHNVSDFSDKQCKNLSAHMEGMREQVDDMISHGQTMVSGLGSLDSALSEQVQEVVRLATSLRTTMVDRERQSQAVHDELFSTHRELVMQHQKQLGEWNSLIRNKITGVANSVKSYLERVRLQEMATFQAAEETMKREIESLRRQNQALQTQLAAEREKGASAAHGLLNDITRLVGNYRAQCDESLTAIGASSQQTTESHLKSLGSILDNSTAAAAEASSARDAFIGDLTDSIDVLNHDVGAASETVDMAVRGIVEQCSTVENAVKETIRATANSVVGSASQIESKQEEVLRSAAERIRIQSESVTQLQHKTQTMWGQMQGHLSEVRDENLAVTAAWNDKSQKYHKASKVNHSQMAAHISRTRDEIECNKLTADIPTGQTPQKKSFRYATSWHITRKHDDILREYRENGRMVSPTTMARSFEDALAEDDEVENADPDYFNHDNKVPPAAEKDAPGEIADDVASPDGSEKAVAAAAGDRSSMLPTPAAAVGTPIAGSKLPRTKSIRHGSRKASESSSPMPFRGMENVCLTRGE</sequence>
<evidence type="ECO:0000256" key="5">
    <source>
        <dbReference type="ARBA" id="ARBA00022701"/>
    </source>
</evidence>
<comment type="subcellular location">
    <subcellularLocation>
        <location evidence="1">Cytoplasm</location>
        <location evidence="1">Cytoskeleton</location>
    </subcellularLocation>
</comment>
<feature type="coiled-coil region" evidence="15">
    <location>
        <begin position="416"/>
        <end position="485"/>
    </location>
</feature>
<dbReference type="InterPro" id="IPR027417">
    <property type="entry name" value="P-loop_NTPase"/>
</dbReference>
<dbReference type="PANTHER" id="PTHR47970">
    <property type="entry name" value="KINESIN-LIKE PROTEIN KIF11"/>
    <property type="match status" value="1"/>
</dbReference>
<dbReference type="InterPro" id="IPR019821">
    <property type="entry name" value="Kinesin_motor_CS"/>
</dbReference>
<dbReference type="InterPro" id="IPR001752">
    <property type="entry name" value="Kinesin_motor_dom"/>
</dbReference>
<dbReference type="PANTHER" id="PTHR47970:SF12">
    <property type="entry name" value="KINESIN FAMILY MEMBER 11"/>
    <property type="match status" value="1"/>
</dbReference>
<feature type="region of interest" description="Disordered" evidence="16">
    <location>
        <begin position="1"/>
        <end position="20"/>
    </location>
</feature>
<reference evidence="18 19" key="1">
    <citation type="journal article" date="2019" name="Sci. Rep.">
        <title>Comparative genomics of chytrid fungi reveal insights into the obligate biotrophic and pathogenic lifestyle of Synchytrium endobioticum.</title>
        <authorList>
            <person name="van de Vossenberg B.T.L.H."/>
            <person name="Warris S."/>
            <person name="Nguyen H.D.T."/>
            <person name="van Gent-Pelzer M.P.E."/>
            <person name="Joly D.L."/>
            <person name="van de Geest H.C."/>
            <person name="Bonants P.J.M."/>
            <person name="Smith D.S."/>
            <person name="Levesque C.A."/>
            <person name="van der Lee T.A.J."/>
        </authorList>
    </citation>
    <scope>NUCLEOTIDE SEQUENCE [LARGE SCALE GENOMIC DNA]</scope>
    <source>
        <strain evidence="18 19">CBS 809.83</strain>
    </source>
</reference>
<evidence type="ECO:0000313" key="18">
    <source>
        <dbReference type="EMBL" id="TPX57896.1"/>
    </source>
</evidence>
<accession>A0A507E251</accession>
<evidence type="ECO:0000256" key="10">
    <source>
        <dbReference type="ARBA" id="ARBA00023175"/>
    </source>
</evidence>
<evidence type="ECO:0000313" key="19">
    <source>
        <dbReference type="Proteomes" id="UP000318582"/>
    </source>
</evidence>
<dbReference type="PROSITE" id="PS00411">
    <property type="entry name" value="KINESIN_MOTOR_1"/>
    <property type="match status" value="1"/>
</dbReference>
<keyword evidence="8 14" id="KW-0067">ATP-binding</keyword>
<dbReference type="AlphaFoldDB" id="A0A507E251"/>
<dbReference type="Pfam" id="PF00225">
    <property type="entry name" value="Kinesin"/>
    <property type="match status" value="1"/>
</dbReference>
<dbReference type="GO" id="GO:0008574">
    <property type="term" value="F:plus-end-directed microtubule motor activity"/>
    <property type="evidence" value="ECO:0007669"/>
    <property type="project" value="TreeGrafter"/>
</dbReference>
<evidence type="ECO:0000256" key="2">
    <source>
        <dbReference type="ARBA" id="ARBA00022490"/>
    </source>
</evidence>
<evidence type="ECO:0000256" key="7">
    <source>
        <dbReference type="ARBA" id="ARBA00022776"/>
    </source>
</evidence>
<keyword evidence="6 14" id="KW-0547">Nucleotide-binding</keyword>
<keyword evidence="11" id="KW-0206">Cytoskeleton</keyword>
<dbReference type="GO" id="GO:0007018">
    <property type="term" value="P:microtubule-based movement"/>
    <property type="evidence" value="ECO:0007669"/>
    <property type="project" value="InterPro"/>
</dbReference>
<evidence type="ECO:0000256" key="8">
    <source>
        <dbReference type="ARBA" id="ARBA00022840"/>
    </source>
</evidence>
<keyword evidence="3" id="KW-0597">Phosphoprotein</keyword>
<dbReference type="Pfam" id="PF13931">
    <property type="entry name" value="Microtub_bind"/>
    <property type="match status" value="1"/>
</dbReference>
<dbReference type="InterPro" id="IPR047149">
    <property type="entry name" value="KIF11-like"/>
</dbReference>
<evidence type="ECO:0000256" key="14">
    <source>
        <dbReference type="PROSITE-ProRule" id="PRU00283"/>
    </source>
</evidence>
<dbReference type="InterPro" id="IPR036961">
    <property type="entry name" value="Kinesin_motor_dom_sf"/>
</dbReference>
<evidence type="ECO:0000256" key="4">
    <source>
        <dbReference type="ARBA" id="ARBA00022618"/>
    </source>
</evidence>
<dbReference type="GO" id="GO:0008017">
    <property type="term" value="F:microtubule binding"/>
    <property type="evidence" value="ECO:0007669"/>
    <property type="project" value="InterPro"/>
</dbReference>
<dbReference type="InterPro" id="IPR025901">
    <property type="entry name" value="Kinesin-assoc_MT-bd_dom"/>
</dbReference>
<evidence type="ECO:0000256" key="6">
    <source>
        <dbReference type="ARBA" id="ARBA00022741"/>
    </source>
</evidence>
<name>A0A507E251_9FUNG</name>
<keyword evidence="5" id="KW-0493">Microtubule</keyword>
<evidence type="ECO:0000256" key="11">
    <source>
        <dbReference type="ARBA" id="ARBA00023212"/>
    </source>
</evidence>
<comment type="similarity">
    <text evidence="13">Belongs to the TRAFAC class myosin-kinesin ATPase superfamily. Kinesin family. KIN-5/BimC subfamily.</text>
</comment>
<dbReference type="InterPro" id="IPR047241">
    <property type="entry name" value="KIF11-like_kin_motor_dom"/>
</dbReference>
<organism evidence="18 19">
    <name type="scientific">Powellomyces hirtus</name>
    <dbReference type="NCBI Taxonomy" id="109895"/>
    <lineage>
        <taxon>Eukaryota</taxon>
        <taxon>Fungi</taxon>
        <taxon>Fungi incertae sedis</taxon>
        <taxon>Chytridiomycota</taxon>
        <taxon>Chytridiomycota incertae sedis</taxon>
        <taxon>Chytridiomycetes</taxon>
        <taxon>Spizellomycetales</taxon>
        <taxon>Powellomycetaceae</taxon>
        <taxon>Powellomyces</taxon>
    </lineage>
</organism>
<keyword evidence="4" id="KW-0132">Cell division</keyword>
<evidence type="ECO:0000259" key="17">
    <source>
        <dbReference type="PROSITE" id="PS50067"/>
    </source>
</evidence>
<evidence type="ECO:0000256" key="15">
    <source>
        <dbReference type="SAM" id="Coils"/>
    </source>
</evidence>
<keyword evidence="19" id="KW-1185">Reference proteome</keyword>
<feature type="binding site" evidence="14">
    <location>
        <begin position="108"/>
        <end position="115"/>
    </location>
    <ligand>
        <name>ATP</name>
        <dbReference type="ChEBI" id="CHEBI:30616"/>
    </ligand>
</feature>
<keyword evidence="12" id="KW-0131">Cell cycle</keyword>
<dbReference type="GO" id="GO:0005634">
    <property type="term" value="C:nucleus"/>
    <property type="evidence" value="ECO:0007669"/>
    <property type="project" value="TreeGrafter"/>
</dbReference>
<evidence type="ECO:0000256" key="9">
    <source>
        <dbReference type="ARBA" id="ARBA00023054"/>
    </source>
</evidence>
<feature type="region of interest" description="Disordered" evidence="16">
    <location>
        <begin position="993"/>
        <end position="1098"/>
    </location>
</feature>
<dbReference type="GO" id="GO:0005524">
    <property type="term" value="F:ATP binding"/>
    <property type="evidence" value="ECO:0007669"/>
    <property type="project" value="UniProtKB-UniRule"/>
</dbReference>
<proteinExistence type="inferred from homology"/>
<feature type="compositionally biased region" description="Basic residues" evidence="16">
    <location>
        <begin position="1065"/>
        <end position="1075"/>
    </location>
</feature>
<evidence type="ECO:0000256" key="3">
    <source>
        <dbReference type="ARBA" id="ARBA00022553"/>
    </source>
</evidence>
<keyword evidence="9 15" id="KW-0175">Coiled coil</keyword>
<dbReference type="Gene3D" id="3.40.850.10">
    <property type="entry name" value="Kinesin motor domain"/>
    <property type="match status" value="1"/>
</dbReference>
<gene>
    <name evidence="18" type="ORF">PhCBS80983_g03484</name>
</gene>
<dbReference type="SUPFAM" id="SSF52540">
    <property type="entry name" value="P-loop containing nucleoside triphosphate hydrolases"/>
    <property type="match status" value="1"/>
</dbReference>
<dbReference type="CDD" id="cd01364">
    <property type="entry name" value="KISc_BimC_Eg5"/>
    <property type="match status" value="1"/>
</dbReference>
<dbReference type="GO" id="GO:0000073">
    <property type="term" value="P:initial mitotic spindle pole body separation"/>
    <property type="evidence" value="ECO:0007669"/>
    <property type="project" value="TreeGrafter"/>
</dbReference>
<dbReference type="EMBL" id="QEAQ01000045">
    <property type="protein sequence ID" value="TPX57896.1"/>
    <property type="molecule type" value="Genomic_DNA"/>
</dbReference>
<protein>
    <recommendedName>
        <fullName evidence="17">Kinesin motor domain-containing protein</fullName>
    </recommendedName>
</protein>
<keyword evidence="10 14" id="KW-0505">Motor protein</keyword>
<dbReference type="GO" id="GO:0005876">
    <property type="term" value="C:spindle microtubule"/>
    <property type="evidence" value="ECO:0007669"/>
    <property type="project" value="TreeGrafter"/>
</dbReference>
<dbReference type="PRINTS" id="PR00380">
    <property type="entry name" value="KINESINHEAVY"/>
</dbReference>
<keyword evidence="7" id="KW-0498">Mitosis</keyword>
<dbReference type="GO" id="GO:0072686">
    <property type="term" value="C:mitotic spindle"/>
    <property type="evidence" value="ECO:0007669"/>
    <property type="project" value="TreeGrafter"/>
</dbReference>
<dbReference type="GO" id="GO:0051301">
    <property type="term" value="P:cell division"/>
    <property type="evidence" value="ECO:0007669"/>
    <property type="project" value="UniProtKB-KW"/>
</dbReference>